<evidence type="ECO:0000313" key="2">
    <source>
        <dbReference type="EMBL" id="RXW19297.1"/>
    </source>
</evidence>
<evidence type="ECO:0000256" key="1">
    <source>
        <dbReference type="SAM" id="MobiDB-lite"/>
    </source>
</evidence>
<name>A0A4Q2DHD9_9AGAR</name>
<sequence>MSFPSSDGPGPPTNAREEEQRLLPQHTSGFPGYSAAASGHSHFKSQGTRSDFPTPYTPGIIDESGPLPPFNRDGPILNAQIGQNKPQFVPDIGTKGRYLFMLILGGLIAWFVQDAWAMSVLNPSAVERRRLGWDRDYTKHLAQVSTMQDITAKWAREIEQHASAIEAMRKERAEWDKARAQWQAERREHERLQEEQMKIDLERQRRELEKEKEDEEKKKAGLKWQDPQPDQHCLRFGTRRYTAKLENLPEGYNRMKACHETQAWINGRWVTPTQCDDGRAWGGVQGTWIVDWDEGGCRTFFQNFQDKGCSAQGSGKRRIESQLQNLQRGDDGMRMCSSTPADFHGLHFEGPHSCVSSGRNGLWFIEDGSCA</sequence>
<organism evidence="2 3">
    <name type="scientific">Candolleomyces aberdarensis</name>
    <dbReference type="NCBI Taxonomy" id="2316362"/>
    <lineage>
        <taxon>Eukaryota</taxon>
        <taxon>Fungi</taxon>
        <taxon>Dikarya</taxon>
        <taxon>Basidiomycota</taxon>
        <taxon>Agaricomycotina</taxon>
        <taxon>Agaricomycetes</taxon>
        <taxon>Agaricomycetidae</taxon>
        <taxon>Agaricales</taxon>
        <taxon>Agaricineae</taxon>
        <taxon>Psathyrellaceae</taxon>
        <taxon>Candolleomyces</taxon>
    </lineage>
</organism>
<protein>
    <submittedName>
        <fullName evidence="2">Uncharacterized protein</fullName>
    </submittedName>
</protein>
<dbReference type="EMBL" id="SDEE01000210">
    <property type="protein sequence ID" value="RXW19297.1"/>
    <property type="molecule type" value="Genomic_DNA"/>
</dbReference>
<reference evidence="2 3" key="1">
    <citation type="submission" date="2019-01" db="EMBL/GenBank/DDBJ databases">
        <title>Draft genome sequence of Psathyrella aberdarensis IHI B618.</title>
        <authorList>
            <person name="Buettner E."/>
            <person name="Kellner H."/>
        </authorList>
    </citation>
    <scope>NUCLEOTIDE SEQUENCE [LARGE SCALE GENOMIC DNA]</scope>
    <source>
        <strain evidence="2 3">IHI B618</strain>
    </source>
</reference>
<evidence type="ECO:0000313" key="3">
    <source>
        <dbReference type="Proteomes" id="UP000290288"/>
    </source>
</evidence>
<keyword evidence="3" id="KW-1185">Reference proteome</keyword>
<proteinExistence type="predicted"/>
<dbReference type="STRING" id="2316362.A0A4Q2DHD9"/>
<dbReference type="AlphaFoldDB" id="A0A4Q2DHD9"/>
<accession>A0A4Q2DHD9</accession>
<dbReference type="Proteomes" id="UP000290288">
    <property type="component" value="Unassembled WGS sequence"/>
</dbReference>
<feature type="region of interest" description="Disordered" evidence="1">
    <location>
        <begin position="1"/>
        <end position="55"/>
    </location>
</feature>
<feature type="region of interest" description="Disordered" evidence="1">
    <location>
        <begin position="207"/>
        <end position="226"/>
    </location>
</feature>
<feature type="compositionally biased region" description="Basic and acidic residues" evidence="1">
    <location>
        <begin position="207"/>
        <end position="219"/>
    </location>
</feature>
<gene>
    <name evidence="2" type="ORF">EST38_g6554</name>
</gene>
<comment type="caution">
    <text evidence="2">The sequence shown here is derived from an EMBL/GenBank/DDBJ whole genome shotgun (WGS) entry which is preliminary data.</text>
</comment>
<dbReference type="OrthoDB" id="3153758at2759"/>